<accession>A0ABW3UMI6</accession>
<evidence type="ECO:0000256" key="1">
    <source>
        <dbReference type="ARBA" id="ARBA00022679"/>
    </source>
</evidence>
<dbReference type="Proteomes" id="UP001597180">
    <property type="component" value="Unassembled WGS sequence"/>
</dbReference>
<dbReference type="CDD" id="cd04301">
    <property type="entry name" value="NAT_SF"/>
    <property type="match status" value="1"/>
</dbReference>
<dbReference type="InterPro" id="IPR050680">
    <property type="entry name" value="YpeA/RimI_acetyltransf"/>
</dbReference>
<reference evidence="5" key="1">
    <citation type="journal article" date="2019" name="Int. J. Syst. Evol. Microbiol.">
        <title>The Global Catalogue of Microorganisms (GCM) 10K type strain sequencing project: providing services to taxonomists for standard genome sequencing and annotation.</title>
        <authorList>
            <consortium name="The Broad Institute Genomics Platform"/>
            <consortium name="The Broad Institute Genome Sequencing Center for Infectious Disease"/>
            <person name="Wu L."/>
            <person name="Ma J."/>
        </authorList>
    </citation>
    <scope>NUCLEOTIDE SEQUENCE [LARGE SCALE GENOMIC DNA]</scope>
    <source>
        <strain evidence="5">CCUG 53270</strain>
    </source>
</reference>
<dbReference type="PANTHER" id="PTHR43420">
    <property type="entry name" value="ACETYLTRANSFERASE"/>
    <property type="match status" value="1"/>
</dbReference>
<sequence length="141" mass="16590">MELYLSQEIDSEGKAWVRNKLIEFNWRHFPAELRNRYQEVNLFLKDGEGHILGGLVGEVCWNWLEVHYVFVEEAYRRSGYGKQLLDQAERMAQEKQCDFIKLDTLSFQALGFYQKLGFDIYGTIPNAGGHTHYYLKKDLTC</sequence>
<dbReference type="Pfam" id="PF00583">
    <property type="entry name" value="Acetyltransf_1"/>
    <property type="match status" value="1"/>
</dbReference>
<dbReference type="Gene3D" id="3.40.630.30">
    <property type="match status" value="1"/>
</dbReference>
<dbReference type="GO" id="GO:0016746">
    <property type="term" value="F:acyltransferase activity"/>
    <property type="evidence" value="ECO:0007669"/>
    <property type="project" value="UniProtKB-KW"/>
</dbReference>
<organism evidence="4 5">
    <name type="scientific">Paenibacillus vulneris</name>
    <dbReference type="NCBI Taxonomy" id="1133364"/>
    <lineage>
        <taxon>Bacteria</taxon>
        <taxon>Bacillati</taxon>
        <taxon>Bacillota</taxon>
        <taxon>Bacilli</taxon>
        <taxon>Bacillales</taxon>
        <taxon>Paenibacillaceae</taxon>
        <taxon>Paenibacillus</taxon>
    </lineage>
</organism>
<dbReference type="SUPFAM" id="SSF55729">
    <property type="entry name" value="Acyl-CoA N-acyltransferases (Nat)"/>
    <property type="match status" value="1"/>
</dbReference>
<keyword evidence="1 4" id="KW-0808">Transferase</keyword>
<dbReference type="InterPro" id="IPR000182">
    <property type="entry name" value="GNAT_dom"/>
</dbReference>
<protein>
    <submittedName>
        <fullName evidence="4">GNAT family N-acetyltransferase</fullName>
        <ecNumber evidence="4">2.3.1.-</ecNumber>
    </submittedName>
</protein>
<evidence type="ECO:0000259" key="3">
    <source>
        <dbReference type="PROSITE" id="PS51186"/>
    </source>
</evidence>
<feature type="domain" description="N-acetyltransferase" evidence="3">
    <location>
        <begin position="1"/>
        <end position="140"/>
    </location>
</feature>
<dbReference type="EMBL" id="JBHTLU010000019">
    <property type="protein sequence ID" value="MFD1221511.1"/>
    <property type="molecule type" value="Genomic_DNA"/>
</dbReference>
<dbReference type="EC" id="2.3.1.-" evidence="4"/>
<dbReference type="PROSITE" id="PS51186">
    <property type="entry name" value="GNAT"/>
    <property type="match status" value="1"/>
</dbReference>
<proteinExistence type="predicted"/>
<name>A0ABW3UMI6_9BACL</name>
<evidence type="ECO:0000313" key="4">
    <source>
        <dbReference type="EMBL" id="MFD1221511.1"/>
    </source>
</evidence>
<gene>
    <name evidence="4" type="ORF">ACFQ4B_15450</name>
</gene>
<comment type="caution">
    <text evidence="4">The sequence shown here is derived from an EMBL/GenBank/DDBJ whole genome shotgun (WGS) entry which is preliminary data.</text>
</comment>
<keyword evidence="5" id="KW-1185">Reference proteome</keyword>
<keyword evidence="2 4" id="KW-0012">Acyltransferase</keyword>
<dbReference type="InterPro" id="IPR016181">
    <property type="entry name" value="Acyl_CoA_acyltransferase"/>
</dbReference>
<dbReference type="RefSeq" id="WP_345585511.1">
    <property type="nucleotide sequence ID" value="NZ_BAABJG010000003.1"/>
</dbReference>
<evidence type="ECO:0000313" key="5">
    <source>
        <dbReference type="Proteomes" id="UP001597180"/>
    </source>
</evidence>
<evidence type="ECO:0000256" key="2">
    <source>
        <dbReference type="ARBA" id="ARBA00023315"/>
    </source>
</evidence>